<proteinExistence type="predicted"/>
<gene>
    <name evidence="2" type="ORF">AQPE_3988</name>
</gene>
<dbReference type="PROSITE" id="PS51257">
    <property type="entry name" value="PROKAR_LIPOPROTEIN"/>
    <property type="match status" value="1"/>
</dbReference>
<evidence type="ECO:0000313" key="2">
    <source>
        <dbReference type="EMBL" id="BBE19800.1"/>
    </source>
</evidence>
<accession>A0A5K7SE03</accession>
<evidence type="ECO:0008006" key="4">
    <source>
        <dbReference type="Google" id="ProtNLM"/>
    </source>
</evidence>
<organism evidence="2 3">
    <name type="scientific">Aquipluma nitroreducens</name>
    <dbReference type="NCBI Taxonomy" id="2010828"/>
    <lineage>
        <taxon>Bacteria</taxon>
        <taxon>Pseudomonadati</taxon>
        <taxon>Bacteroidota</taxon>
        <taxon>Bacteroidia</taxon>
        <taxon>Marinilabiliales</taxon>
        <taxon>Prolixibacteraceae</taxon>
        <taxon>Aquipluma</taxon>
    </lineage>
</organism>
<sequence>MKIKSKLIAALIALLLFGCINMAPEKLDENPEQPGCTPQFPDMNVTYNNYVKKIITRYCITCHQGGNSPGPGNFSTYNGVRIYADFFAVRVIQDRADMPQGNAPLPKYVRDSLNIWINNCSPEN</sequence>
<dbReference type="KEGG" id="anf:AQPE_3988"/>
<dbReference type="RefSeq" id="WP_318348015.1">
    <property type="nucleotide sequence ID" value="NZ_AP018694.1"/>
</dbReference>
<keyword evidence="1" id="KW-0732">Signal</keyword>
<feature type="chain" id="PRO_5024335392" description="Cytochrome c domain-containing protein" evidence="1">
    <location>
        <begin position="23"/>
        <end position="124"/>
    </location>
</feature>
<name>A0A5K7SE03_9BACT</name>
<evidence type="ECO:0000256" key="1">
    <source>
        <dbReference type="SAM" id="SignalP"/>
    </source>
</evidence>
<dbReference type="Proteomes" id="UP001193389">
    <property type="component" value="Chromosome"/>
</dbReference>
<dbReference type="AlphaFoldDB" id="A0A5K7SE03"/>
<dbReference type="EMBL" id="AP018694">
    <property type="protein sequence ID" value="BBE19800.1"/>
    <property type="molecule type" value="Genomic_DNA"/>
</dbReference>
<protein>
    <recommendedName>
        <fullName evidence="4">Cytochrome c domain-containing protein</fullName>
    </recommendedName>
</protein>
<feature type="signal peptide" evidence="1">
    <location>
        <begin position="1"/>
        <end position="22"/>
    </location>
</feature>
<keyword evidence="3" id="KW-1185">Reference proteome</keyword>
<reference evidence="2" key="1">
    <citation type="journal article" date="2020" name="Int. J. Syst. Evol. Microbiol.">
        <title>Aquipluma nitroreducens gen. nov. sp. nov., a novel facultatively anaerobic bacterium isolated from a freshwater lake.</title>
        <authorList>
            <person name="Watanabe M."/>
            <person name="Kojima H."/>
            <person name="Fukui M."/>
        </authorList>
    </citation>
    <scope>NUCLEOTIDE SEQUENCE</scope>
    <source>
        <strain evidence="2">MeG22</strain>
    </source>
</reference>
<evidence type="ECO:0000313" key="3">
    <source>
        <dbReference type="Proteomes" id="UP001193389"/>
    </source>
</evidence>